<name>A0A1W6ZU23_9HYPH</name>
<evidence type="ECO:0000256" key="6">
    <source>
        <dbReference type="ARBA" id="ARBA00023136"/>
    </source>
</evidence>
<dbReference type="SUPFAM" id="SSF103473">
    <property type="entry name" value="MFS general substrate transporter"/>
    <property type="match status" value="1"/>
</dbReference>
<keyword evidence="8" id="KW-1185">Reference proteome</keyword>
<dbReference type="EMBL" id="CP021112">
    <property type="protein sequence ID" value="ARQ00929.1"/>
    <property type="molecule type" value="Genomic_DNA"/>
</dbReference>
<dbReference type="InterPro" id="IPR036259">
    <property type="entry name" value="MFS_trans_sf"/>
</dbReference>
<dbReference type="OrthoDB" id="2414439at2"/>
<dbReference type="Gene3D" id="1.20.1720.10">
    <property type="entry name" value="Multidrug resistance protein D"/>
    <property type="match status" value="1"/>
</dbReference>
<dbReference type="Pfam" id="PF07690">
    <property type="entry name" value="MFS_1"/>
    <property type="match status" value="1"/>
</dbReference>
<evidence type="ECO:0000313" key="8">
    <source>
        <dbReference type="Proteomes" id="UP000194137"/>
    </source>
</evidence>
<dbReference type="AlphaFoldDB" id="A0A1W6ZU23"/>
<dbReference type="KEGG" id="psin:CAK95_18910"/>
<keyword evidence="4" id="KW-0812">Transmembrane</keyword>
<reference evidence="7 8" key="1">
    <citation type="submission" date="2017-05" db="EMBL/GenBank/DDBJ databases">
        <title>Full genome sequence of Pseudorhodoplanes sinuspersici.</title>
        <authorList>
            <person name="Dastgheib S.M.M."/>
            <person name="Shavandi M."/>
            <person name="Tirandaz H."/>
        </authorList>
    </citation>
    <scope>NUCLEOTIDE SEQUENCE [LARGE SCALE GENOMIC DNA]</scope>
    <source>
        <strain evidence="7 8">RIPI110</strain>
    </source>
</reference>
<dbReference type="Proteomes" id="UP000194137">
    <property type="component" value="Chromosome"/>
</dbReference>
<keyword evidence="5" id="KW-1133">Transmembrane helix</keyword>
<evidence type="ECO:0000256" key="4">
    <source>
        <dbReference type="ARBA" id="ARBA00022692"/>
    </source>
</evidence>
<dbReference type="Gene3D" id="1.20.1250.20">
    <property type="entry name" value="MFS general substrate transporter like domains"/>
    <property type="match status" value="1"/>
</dbReference>
<proteinExistence type="predicted"/>
<evidence type="ECO:0000313" key="7">
    <source>
        <dbReference type="EMBL" id="ARQ00929.1"/>
    </source>
</evidence>
<dbReference type="InterPro" id="IPR004638">
    <property type="entry name" value="EmrB-like"/>
</dbReference>
<keyword evidence="6" id="KW-0472">Membrane</keyword>
<dbReference type="CDD" id="cd17321">
    <property type="entry name" value="MFS_MMR_MDR_like"/>
    <property type="match status" value="1"/>
</dbReference>
<dbReference type="NCBIfam" id="TIGR00711">
    <property type="entry name" value="efflux_EmrB"/>
    <property type="match status" value="1"/>
</dbReference>
<evidence type="ECO:0000256" key="1">
    <source>
        <dbReference type="ARBA" id="ARBA00004651"/>
    </source>
</evidence>
<evidence type="ECO:0000256" key="3">
    <source>
        <dbReference type="ARBA" id="ARBA00022475"/>
    </source>
</evidence>
<comment type="subcellular location">
    <subcellularLocation>
        <location evidence="1">Cell membrane</location>
        <topology evidence="1">Multi-pass membrane protein</topology>
    </subcellularLocation>
</comment>
<dbReference type="GO" id="GO:0022857">
    <property type="term" value="F:transmembrane transporter activity"/>
    <property type="evidence" value="ECO:0007669"/>
    <property type="project" value="InterPro"/>
</dbReference>
<dbReference type="GO" id="GO:0005886">
    <property type="term" value="C:plasma membrane"/>
    <property type="evidence" value="ECO:0007669"/>
    <property type="project" value="UniProtKB-SubCell"/>
</dbReference>
<protein>
    <submittedName>
        <fullName evidence="7">MFS transporter</fullName>
    </submittedName>
</protein>
<organism evidence="7 8">
    <name type="scientific">Pseudorhodoplanes sinuspersici</name>
    <dbReference type="NCBI Taxonomy" id="1235591"/>
    <lineage>
        <taxon>Bacteria</taxon>
        <taxon>Pseudomonadati</taxon>
        <taxon>Pseudomonadota</taxon>
        <taxon>Alphaproteobacteria</taxon>
        <taxon>Hyphomicrobiales</taxon>
        <taxon>Pseudorhodoplanes</taxon>
    </lineage>
</organism>
<keyword evidence="2" id="KW-0813">Transport</keyword>
<dbReference type="PROSITE" id="PS50850">
    <property type="entry name" value="MFS"/>
    <property type="match status" value="1"/>
</dbReference>
<dbReference type="PANTHER" id="PTHR42718">
    <property type="entry name" value="MAJOR FACILITATOR SUPERFAMILY MULTIDRUG TRANSPORTER MFSC"/>
    <property type="match status" value="1"/>
</dbReference>
<gene>
    <name evidence="7" type="ORF">CAK95_18910</name>
</gene>
<evidence type="ECO:0000256" key="2">
    <source>
        <dbReference type="ARBA" id="ARBA00022448"/>
    </source>
</evidence>
<dbReference type="PANTHER" id="PTHR42718:SF42">
    <property type="entry name" value="EXPORT PROTEIN"/>
    <property type="match status" value="1"/>
</dbReference>
<dbReference type="InterPro" id="IPR011701">
    <property type="entry name" value="MFS"/>
</dbReference>
<dbReference type="STRING" id="1235591.CAK95_18910"/>
<sequence length="489" mass="49891">MFGPHRLPCETPEAHRASEAKTFAPDAIDTRWVLPVTILGSSLPFIDGSVVNVALPAIGRDLGADLPTMQWVMNGYMLTLASLILIGGAAGDRFGRRRVFMVGLIAFAAASAICGLAPSAAWLVVARLLQGAAAALLVPSSLAIIGASFTGAERGPAIGTWAAAGALTTALGPVLGGWLVDHVGWRAIFFINVPIAAVAVLLAFRLPNDRHETGDLQTRDLPLDLLGALLTAVALGLLSYGLVALGEGAWRAGLIAVLLSLPVALLFIRAEAKAAAPMMPLSLFRDANFSGANALTLFLYAALTASLFLLPLLLINVHGYSATAAGAAFLPFSIIMGVGSRYAGRLVDLVGARWPLIAGPSVTAVGFALLGMTGNDPNFWRGFFPGLVVVGIGMTISVAPLTTVVLNSAPNEQSGIVSGINNAVARAAGLVAVAALGLAFGGAAAPSIEGPALAQAYRLVMFVSAALAVLSAVIAAGTIGISQGSRKGL</sequence>
<dbReference type="InterPro" id="IPR020846">
    <property type="entry name" value="MFS_dom"/>
</dbReference>
<accession>A0A1W6ZU23</accession>
<dbReference type="RefSeq" id="WP_086089323.1">
    <property type="nucleotide sequence ID" value="NZ_CP021112.1"/>
</dbReference>
<evidence type="ECO:0000256" key="5">
    <source>
        <dbReference type="ARBA" id="ARBA00022989"/>
    </source>
</evidence>
<keyword evidence="3" id="KW-1003">Cell membrane</keyword>